<dbReference type="PROSITE" id="PS51450">
    <property type="entry name" value="LRR"/>
    <property type="match status" value="1"/>
</dbReference>
<evidence type="ECO:0000259" key="6">
    <source>
        <dbReference type="PROSITE" id="PS50853"/>
    </source>
</evidence>
<evidence type="ECO:0000256" key="3">
    <source>
        <dbReference type="SAM" id="MobiDB-lite"/>
    </source>
</evidence>
<dbReference type="CDD" id="cd00063">
    <property type="entry name" value="FN3"/>
    <property type="match status" value="1"/>
</dbReference>
<evidence type="ECO:0000313" key="8">
    <source>
        <dbReference type="Proteomes" id="UP001623349"/>
    </source>
</evidence>
<accession>A0ABQ0EIW7</accession>
<dbReference type="Gene3D" id="2.60.40.10">
    <property type="entry name" value="Immunoglobulins"/>
    <property type="match status" value="1"/>
</dbReference>
<evidence type="ECO:0000256" key="4">
    <source>
        <dbReference type="SAM" id="Phobius"/>
    </source>
</evidence>
<dbReference type="PROSITE" id="PS50853">
    <property type="entry name" value="FN3"/>
    <property type="match status" value="1"/>
</dbReference>
<dbReference type="Pfam" id="PF00041">
    <property type="entry name" value="fn3"/>
    <property type="match status" value="1"/>
</dbReference>
<keyword evidence="4" id="KW-1133">Transmembrane helix</keyword>
<dbReference type="PANTHER" id="PTHR24366:SF13">
    <property type="entry name" value="LEUCINE-RICH REPEAT NEURONAL PROTEIN 4"/>
    <property type="match status" value="1"/>
</dbReference>
<evidence type="ECO:0000256" key="1">
    <source>
        <dbReference type="ARBA" id="ARBA00022614"/>
    </source>
</evidence>
<dbReference type="SUPFAM" id="SSF49265">
    <property type="entry name" value="Fibronectin type III"/>
    <property type="match status" value="1"/>
</dbReference>
<keyword evidence="2" id="KW-0677">Repeat</keyword>
<keyword evidence="1" id="KW-0433">Leucine-rich repeat</keyword>
<proteinExistence type="predicted"/>
<evidence type="ECO:0000256" key="2">
    <source>
        <dbReference type="ARBA" id="ARBA00022737"/>
    </source>
</evidence>
<feature type="region of interest" description="Disordered" evidence="3">
    <location>
        <begin position="390"/>
        <end position="438"/>
    </location>
</feature>
<feature type="chain" id="PRO_5045199047" evidence="5">
    <location>
        <begin position="20"/>
        <end position="750"/>
    </location>
</feature>
<feature type="compositionally biased region" description="Polar residues" evidence="3">
    <location>
        <begin position="506"/>
        <end position="522"/>
    </location>
</feature>
<organism evidence="7 8">
    <name type="scientific">Apodemus speciosus</name>
    <name type="common">Large Japanese field mouse</name>
    <dbReference type="NCBI Taxonomy" id="105296"/>
    <lineage>
        <taxon>Eukaryota</taxon>
        <taxon>Metazoa</taxon>
        <taxon>Chordata</taxon>
        <taxon>Craniata</taxon>
        <taxon>Vertebrata</taxon>
        <taxon>Euteleostomi</taxon>
        <taxon>Mammalia</taxon>
        <taxon>Eutheria</taxon>
        <taxon>Euarchontoglires</taxon>
        <taxon>Glires</taxon>
        <taxon>Rodentia</taxon>
        <taxon>Myomorpha</taxon>
        <taxon>Muroidea</taxon>
        <taxon>Muridae</taxon>
        <taxon>Murinae</taxon>
        <taxon>Apodemus</taxon>
    </lineage>
</organism>
<dbReference type="InterPro" id="IPR001611">
    <property type="entry name" value="Leu-rich_rpt"/>
</dbReference>
<evidence type="ECO:0000256" key="5">
    <source>
        <dbReference type="SAM" id="SignalP"/>
    </source>
</evidence>
<dbReference type="InterPro" id="IPR032675">
    <property type="entry name" value="LRR_dom_sf"/>
</dbReference>
<feature type="region of interest" description="Disordered" evidence="3">
    <location>
        <begin position="501"/>
        <end position="535"/>
    </location>
</feature>
<dbReference type="Pfam" id="PF13855">
    <property type="entry name" value="LRR_8"/>
    <property type="match status" value="1"/>
</dbReference>
<comment type="caution">
    <text evidence="7">The sequence shown here is derived from an EMBL/GenBank/DDBJ whole genome shotgun (WGS) entry which is preliminary data.</text>
</comment>
<dbReference type="InterPro" id="IPR003961">
    <property type="entry name" value="FN3_dom"/>
</dbReference>
<dbReference type="InterPro" id="IPR036116">
    <property type="entry name" value="FN3_sf"/>
</dbReference>
<dbReference type="EMBL" id="BAAFST010000002">
    <property type="protein sequence ID" value="GAB1286941.1"/>
    <property type="molecule type" value="Genomic_DNA"/>
</dbReference>
<gene>
    <name evidence="7" type="ORF">APTSU1_000217100</name>
</gene>
<dbReference type="Proteomes" id="UP001623349">
    <property type="component" value="Unassembled WGS sequence"/>
</dbReference>
<dbReference type="SMART" id="SM00369">
    <property type="entry name" value="LRR_TYP"/>
    <property type="match status" value="6"/>
</dbReference>
<evidence type="ECO:0000313" key="7">
    <source>
        <dbReference type="EMBL" id="GAB1286941.1"/>
    </source>
</evidence>
<dbReference type="InterPro" id="IPR003591">
    <property type="entry name" value="Leu-rich_rpt_typical-subtyp"/>
</dbReference>
<dbReference type="InterPro" id="IPR013783">
    <property type="entry name" value="Ig-like_fold"/>
</dbReference>
<feature type="signal peptide" evidence="5">
    <location>
        <begin position="1"/>
        <end position="19"/>
    </location>
</feature>
<feature type="transmembrane region" description="Helical" evidence="4">
    <location>
        <begin position="696"/>
        <end position="720"/>
    </location>
</feature>
<reference evidence="7 8" key="1">
    <citation type="submission" date="2024-08" db="EMBL/GenBank/DDBJ databases">
        <title>The draft genome of Apodemus speciosus.</title>
        <authorList>
            <person name="Nabeshima K."/>
            <person name="Suzuki S."/>
            <person name="Onuma M."/>
        </authorList>
    </citation>
    <scope>NUCLEOTIDE SEQUENCE [LARGE SCALE GENOMIC DNA]</scope>
    <source>
        <strain evidence="7">IB14-021</strain>
    </source>
</reference>
<dbReference type="SUPFAM" id="SSF52058">
    <property type="entry name" value="L domain-like"/>
    <property type="match status" value="1"/>
</dbReference>
<protein>
    <submittedName>
        <fullName evidence="7">Leucine-rich repeat neuronal protein 4</fullName>
    </submittedName>
</protein>
<keyword evidence="5" id="KW-0732">Signal</keyword>
<feature type="domain" description="Fibronectin type-III" evidence="6">
    <location>
        <begin position="594"/>
        <end position="693"/>
    </location>
</feature>
<keyword evidence="4" id="KW-0472">Membrane</keyword>
<sequence>MLLMLQLLQLLLHQRIVQSQSPEGRSQETIPLFRLTQQGVWDSLDRHATASHCEGLPTAGATALNLANRSLERLPACLPRTLRSLDGSHNLLRALSEPVLGRLPELRVLTLHHNRISVLHWGRDTPAGLRELDLSHNLLAELPPCAAPSGSSLRSLALAGNPLRALPPRSFACFPALQLLNLSCSELDYIAPGAFAGVDGGPLAALELLDLSGSSLERVESGWIGNLPKLKSLYLRKMPRLKTLGGDIFKMTPDLQQLDCQGSRELTSVHTEIFQDTPDLQVLQFQKTGIRGASKPLSSLEFTGCNLSSFGPWTVNSSQVLSVSLFGNPLACSCELAWLLVDVNKTVLHRAAETMCEPALGSTGPFSGPLSLSHLSNVCSSDHSTALLASNPPHFNHSISAPRTQGPSTGQSTALSAQPGGSQQNITKVPSLTMASPTQGSQVYRGISEETGQSTTNSEIVYSPSRALPGAASSEAEQIATHILKPSVSSASTPLVNKYLEPLPTSPNRRSVSHTNQRTQATPKALHTDPPQDEIPVLLLDDDSEEEETQDQEAAPLQDGSCDYHPCKHLQTPCAELQRHFRCRCPGLSGEDTLPDPPTLQGVSEMTDTSVLIRWCAPNSVVLWYQIHYFAEEGSGNQSVTDIYATARQHPLYKLSPGTTYHVCVLAANRAGLSQPQISGWRRSCATFTTKPSSVVVFWGLCTASALLLVSTLLLSVCLWKQRWKPHRQFYGTHLVAFKNPARAEEVTQW</sequence>
<keyword evidence="8" id="KW-1185">Reference proteome</keyword>
<dbReference type="SMART" id="SM00060">
    <property type="entry name" value="FN3"/>
    <property type="match status" value="1"/>
</dbReference>
<feature type="compositionally biased region" description="Polar residues" evidence="3">
    <location>
        <begin position="397"/>
        <end position="438"/>
    </location>
</feature>
<dbReference type="Gene3D" id="3.80.10.10">
    <property type="entry name" value="Ribonuclease Inhibitor"/>
    <property type="match status" value="2"/>
</dbReference>
<keyword evidence="4" id="KW-0812">Transmembrane</keyword>
<name>A0ABQ0EIW7_APOSI</name>
<dbReference type="PANTHER" id="PTHR24366">
    <property type="entry name" value="IG(IMMUNOGLOBULIN) AND LRR(LEUCINE RICH REPEAT) DOMAINS"/>
    <property type="match status" value="1"/>
</dbReference>